<dbReference type="InterPro" id="IPR000198">
    <property type="entry name" value="RhoGAP_dom"/>
</dbReference>
<dbReference type="PROSITE" id="PS00479">
    <property type="entry name" value="ZF_DAG_PE_1"/>
    <property type="match status" value="1"/>
</dbReference>
<evidence type="ECO:0000259" key="17">
    <source>
        <dbReference type="PROSITE" id="PS50238"/>
    </source>
</evidence>
<dbReference type="FunFam" id="3.30.60.20:FF:000030">
    <property type="entry name" value="Chimaerin"/>
    <property type="match status" value="1"/>
</dbReference>
<evidence type="ECO:0000256" key="2">
    <source>
        <dbReference type="ARBA" id="ARBA00022553"/>
    </source>
</evidence>
<keyword evidence="3" id="KW-0479">Metal-binding</keyword>
<dbReference type="SUPFAM" id="SSF48350">
    <property type="entry name" value="GTPase activation domain, GAP"/>
    <property type="match status" value="1"/>
</dbReference>
<dbReference type="PRINTS" id="PR00008">
    <property type="entry name" value="DAGPEDOMAIN"/>
</dbReference>
<proteinExistence type="predicted"/>
<dbReference type="InterPro" id="IPR046349">
    <property type="entry name" value="C1-like_sf"/>
</dbReference>
<dbReference type="PANTHER" id="PTHR46075">
    <property type="entry name" value="CHIMERIN FAMILY MEMBER"/>
    <property type="match status" value="1"/>
</dbReference>
<dbReference type="GO" id="GO:0046875">
    <property type="term" value="F:ephrin receptor binding"/>
    <property type="evidence" value="ECO:0007669"/>
    <property type="project" value="TreeGrafter"/>
</dbReference>
<dbReference type="SMART" id="SM00252">
    <property type="entry name" value="SH2"/>
    <property type="match status" value="1"/>
</dbReference>
<dbReference type="InterPro" id="IPR002219">
    <property type="entry name" value="PKC_DAG/PE"/>
</dbReference>
<evidence type="ECO:0000313" key="19">
    <source>
        <dbReference type="Proteomes" id="UP000322234"/>
    </source>
</evidence>
<evidence type="ECO:0000256" key="1">
    <source>
        <dbReference type="ARBA" id="ARBA00022468"/>
    </source>
</evidence>
<dbReference type="CDD" id="cd10352">
    <property type="entry name" value="SH2_a2chimerin_b2chimerin"/>
    <property type="match status" value="1"/>
</dbReference>
<keyword evidence="1" id="KW-0343">GTPase activation</keyword>
<dbReference type="FunFam" id="1.10.555.10:FF:000005">
    <property type="entry name" value="Chimaerin"/>
    <property type="match status" value="1"/>
</dbReference>
<dbReference type="Pfam" id="PF00620">
    <property type="entry name" value="RhoGAP"/>
    <property type="match status" value="1"/>
</dbReference>
<name>A0A6B0QWW6_9CETA</name>
<dbReference type="Gene3D" id="1.10.555.10">
    <property type="entry name" value="Rho GTPase activation protein"/>
    <property type="match status" value="1"/>
</dbReference>
<dbReference type="Proteomes" id="UP000322234">
    <property type="component" value="Unassembled WGS sequence"/>
</dbReference>
<evidence type="ECO:0000256" key="11">
    <source>
        <dbReference type="ARBA" id="ARBA00077049"/>
    </source>
</evidence>
<evidence type="ECO:0000313" key="18">
    <source>
        <dbReference type="EMBL" id="MXQ82408.1"/>
    </source>
</evidence>
<dbReference type="Pfam" id="PF00017">
    <property type="entry name" value="SH2"/>
    <property type="match status" value="1"/>
</dbReference>
<dbReference type="InterPro" id="IPR020454">
    <property type="entry name" value="DAG/PE-bd"/>
</dbReference>
<gene>
    <name evidence="18" type="ORF">E5288_WYG010922</name>
</gene>
<dbReference type="SUPFAM" id="SSF57889">
    <property type="entry name" value="Cysteine-rich domain"/>
    <property type="match status" value="1"/>
</dbReference>
<feature type="domain" description="Rho-GAP" evidence="17">
    <location>
        <begin position="694"/>
        <end position="877"/>
    </location>
</feature>
<dbReference type="PROSITE" id="PS50238">
    <property type="entry name" value="RHOGAP"/>
    <property type="match status" value="1"/>
</dbReference>
<evidence type="ECO:0000256" key="5">
    <source>
        <dbReference type="ARBA" id="ARBA00022833"/>
    </source>
</evidence>
<evidence type="ECO:0000259" key="16">
    <source>
        <dbReference type="PROSITE" id="PS50081"/>
    </source>
</evidence>
<dbReference type="CDD" id="cd20856">
    <property type="entry name" value="C1_alphaCHN"/>
    <property type="match status" value="1"/>
</dbReference>
<dbReference type="InterPro" id="IPR000980">
    <property type="entry name" value="SH2"/>
</dbReference>
<comment type="caution">
    <text evidence="18">The sequence shown here is derived from an EMBL/GenBank/DDBJ whole genome shotgun (WGS) entry which is preliminary data.</text>
</comment>
<evidence type="ECO:0000256" key="14">
    <source>
        <dbReference type="PROSITE-ProRule" id="PRU00191"/>
    </source>
</evidence>
<keyword evidence="5" id="KW-0862">Zinc</keyword>
<evidence type="ECO:0000259" key="15">
    <source>
        <dbReference type="PROSITE" id="PS50001"/>
    </source>
</evidence>
<dbReference type="InterPro" id="IPR051854">
    <property type="entry name" value="Rho-type_GAP"/>
</dbReference>
<keyword evidence="19" id="KW-1185">Reference proteome</keyword>
<dbReference type="Gene3D" id="3.30.60.20">
    <property type="match status" value="1"/>
</dbReference>
<keyword evidence="7" id="KW-0007">Acetylation</keyword>
<keyword evidence="8 14" id="KW-0727">SH2 domain</keyword>
<feature type="domain" description="Phorbol-ester/DAG-type" evidence="16">
    <location>
        <begin position="631"/>
        <end position="681"/>
    </location>
</feature>
<dbReference type="SUPFAM" id="SSF55550">
    <property type="entry name" value="SH2 domain"/>
    <property type="match status" value="1"/>
</dbReference>
<dbReference type="InterPro" id="IPR036860">
    <property type="entry name" value="SH2_dom_sf"/>
</dbReference>
<accession>A0A6B0QWW6</accession>
<evidence type="ECO:0000256" key="13">
    <source>
        <dbReference type="ARBA" id="ARBA00081339"/>
    </source>
</evidence>
<dbReference type="GO" id="GO:0008270">
    <property type="term" value="F:zinc ion binding"/>
    <property type="evidence" value="ECO:0007669"/>
    <property type="project" value="UniProtKB-KW"/>
</dbReference>
<dbReference type="GO" id="GO:0048013">
    <property type="term" value="P:ephrin receptor signaling pathway"/>
    <property type="evidence" value="ECO:0007669"/>
    <property type="project" value="TreeGrafter"/>
</dbReference>
<dbReference type="SMART" id="SM00324">
    <property type="entry name" value="RhoGAP"/>
    <property type="match status" value="1"/>
</dbReference>
<dbReference type="PANTHER" id="PTHR46075:SF1">
    <property type="entry name" value="N-CHIMAERIN"/>
    <property type="match status" value="1"/>
</dbReference>
<dbReference type="GO" id="GO:0005096">
    <property type="term" value="F:GTPase activator activity"/>
    <property type="evidence" value="ECO:0007669"/>
    <property type="project" value="UniProtKB-KW"/>
</dbReference>
<dbReference type="InterPro" id="IPR035840">
    <property type="entry name" value="Chimaerin_SH2"/>
</dbReference>
<dbReference type="AlphaFoldDB" id="A0A6B0QWW6"/>
<dbReference type="SMART" id="SM00109">
    <property type="entry name" value="C1"/>
    <property type="match status" value="1"/>
</dbReference>
<keyword evidence="4" id="KW-0863">Zinc-finger</keyword>
<dbReference type="FunFam" id="3.30.505.10:FF:000019">
    <property type="entry name" value="Chimaerin"/>
    <property type="match status" value="1"/>
</dbReference>
<evidence type="ECO:0000256" key="4">
    <source>
        <dbReference type="ARBA" id="ARBA00022771"/>
    </source>
</evidence>
<evidence type="ECO:0000256" key="3">
    <source>
        <dbReference type="ARBA" id="ARBA00022723"/>
    </source>
</evidence>
<keyword evidence="6" id="KW-0524">Neurogenesis</keyword>
<dbReference type="InterPro" id="IPR037860">
    <property type="entry name" value="RhoGAP_chimaerin"/>
</dbReference>
<keyword evidence="2" id="KW-0597">Phosphoprotein</keyword>
<evidence type="ECO:0000256" key="6">
    <source>
        <dbReference type="ARBA" id="ARBA00022902"/>
    </source>
</evidence>
<sequence>MALTLFGKCSPLPEPLQVGRAPGLRENSVCENLDDQSIQFFKKEKYNERYLMATRIDFAVISYILSSVSPTPMEALHYAALFGIVHYPDTPVCGYLYRETLEQLNRDGGFFVIQLGNFLTSMAVLADNCTFSILLIKEYEKQQGDWFNLSFNSVLHLESSYNTEFLDWSGKSRHFLERVTADSEAVCGRREDESGPACCQLMVVWGHLIVLHPAALKVAPFPFHSDLLPYIFHGKEFEVVSRRIQCKGIENSERGHSFFSCLVSVSSSPLNPGWFPPDDRCAFLFRLSLVCSLSHLFKNGPSFLTWEYLGFHSARGWKCPCGETILKLSQAISKEMVKSPTFSGSFSDLGALARFIGCLRIGAGSAIACRRRDLEQHSLTRGFSHVEPEAEDKWVGLGGFFFSELIMLSENITFTNKIEKLFLLCIRTWTITFHVRIFFKALANINCSNYLTQMNIDLLFGNLTVENRPKYYGREFHGMISREAADQLLSVAEGSYLIRESQRQPGTYTLALRFGSQTRNFRLYYDGKHFVGEKRFESIHDLVTDGLITLYIETKAAEYIAKMTINPIYEHIGYTTLNREPAYQKHMPVLKETLDEKDSTGQDGVSEKRLTSLVRRATLKENEQIPKYEKVHNFKVHTFRGPHWCEYCANFMWGLIAQGVKCADCGLNVHKQCSKMVPNDCKPDLKHVKKVYSCDLTTLVKARTTKRPMVVDMCIREIEARGLNSEGLYRVSGFSDLIEDVKMAFDRDGEKADISVNMYEDINIITGALKLYFRDLPIPLITYDAYPKFIESAKIMDPDEQLETLHEALKLLPPAHCETLRVTLHEKENLMNAENLGIVFGPTLMRSPELDAMAALNDIRYQRLVVELLIKNEDILF</sequence>
<evidence type="ECO:0000256" key="7">
    <source>
        <dbReference type="ARBA" id="ARBA00022990"/>
    </source>
</evidence>
<organism evidence="18 19">
    <name type="scientific">Bos mutus</name>
    <name type="common">wild yak</name>
    <dbReference type="NCBI Taxonomy" id="72004"/>
    <lineage>
        <taxon>Eukaryota</taxon>
        <taxon>Metazoa</taxon>
        <taxon>Chordata</taxon>
        <taxon>Craniata</taxon>
        <taxon>Vertebrata</taxon>
        <taxon>Euteleostomi</taxon>
        <taxon>Mammalia</taxon>
        <taxon>Eutheria</taxon>
        <taxon>Laurasiatheria</taxon>
        <taxon>Artiodactyla</taxon>
        <taxon>Ruminantia</taxon>
        <taxon>Pecora</taxon>
        <taxon>Bovidae</taxon>
        <taxon>Bovinae</taxon>
        <taxon>Bos</taxon>
    </lineage>
</organism>
<evidence type="ECO:0000256" key="8">
    <source>
        <dbReference type="ARBA" id="ARBA00022999"/>
    </source>
</evidence>
<evidence type="ECO:0000256" key="10">
    <source>
        <dbReference type="ARBA" id="ARBA00076382"/>
    </source>
</evidence>
<dbReference type="EMBL" id="VBQZ03000012">
    <property type="protein sequence ID" value="MXQ82408.1"/>
    <property type="molecule type" value="Genomic_DNA"/>
</dbReference>
<evidence type="ECO:0000256" key="9">
    <source>
        <dbReference type="ARBA" id="ARBA00074820"/>
    </source>
</evidence>
<dbReference type="GO" id="GO:0007399">
    <property type="term" value="P:nervous system development"/>
    <property type="evidence" value="ECO:0007669"/>
    <property type="project" value="UniProtKB-KW"/>
</dbReference>
<feature type="domain" description="SH2" evidence="15">
    <location>
        <begin position="475"/>
        <end position="543"/>
    </location>
</feature>
<evidence type="ECO:0000256" key="12">
    <source>
        <dbReference type="ARBA" id="ARBA00081033"/>
    </source>
</evidence>
<dbReference type="CDD" id="cd04372">
    <property type="entry name" value="RhoGAP_chimaerin"/>
    <property type="match status" value="1"/>
</dbReference>
<dbReference type="InterPro" id="IPR008936">
    <property type="entry name" value="Rho_GTPase_activation_prot"/>
</dbReference>
<dbReference type="Pfam" id="PF00130">
    <property type="entry name" value="C1_1"/>
    <property type="match status" value="1"/>
</dbReference>
<reference evidence="18" key="1">
    <citation type="submission" date="2019-10" db="EMBL/GenBank/DDBJ databases">
        <title>The sequence and de novo assembly of the wild yak genome.</title>
        <authorList>
            <person name="Liu Y."/>
        </authorList>
    </citation>
    <scope>NUCLEOTIDE SEQUENCE [LARGE SCALE GENOMIC DNA]</scope>
    <source>
        <strain evidence="18">WY2019</strain>
    </source>
</reference>
<protein>
    <recommendedName>
        <fullName evidence="9">N-chimaerin</fullName>
    </recommendedName>
    <alternativeName>
        <fullName evidence="13">A-chimaerin</fullName>
    </alternativeName>
    <alternativeName>
        <fullName evidence="12">Alpha-chimerin</fullName>
    </alternativeName>
    <alternativeName>
        <fullName evidence="10">N-chimerin</fullName>
    </alternativeName>
    <alternativeName>
        <fullName evidence="11">Rho GTPase-activating protein 2</fullName>
    </alternativeName>
</protein>
<dbReference type="Gene3D" id="3.30.505.10">
    <property type="entry name" value="SH2 domain"/>
    <property type="match status" value="1"/>
</dbReference>
<dbReference type="PROSITE" id="PS50001">
    <property type="entry name" value="SH2"/>
    <property type="match status" value="1"/>
</dbReference>
<dbReference type="PROSITE" id="PS50081">
    <property type="entry name" value="ZF_DAG_PE_2"/>
    <property type="match status" value="1"/>
</dbReference>